<dbReference type="GO" id="GO:0008237">
    <property type="term" value="F:metallopeptidase activity"/>
    <property type="evidence" value="ECO:0007669"/>
    <property type="project" value="InterPro"/>
</dbReference>
<evidence type="ECO:0000313" key="2">
    <source>
        <dbReference type="Proteomes" id="UP000510888"/>
    </source>
</evidence>
<protein>
    <submittedName>
        <fullName evidence="1">Uncharacterized protein</fullName>
    </submittedName>
</protein>
<name>A0A7I8BT67_9BURK</name>
<organism evidence="1 2">
    <name type="scientific">Paraburkholderia largidicola</name>
    <dbReference type="NCBI Taxonomy" id="3014751"/>
    <lineage>
        <taxon>Bacteria</taxon>
        <taxon>Pseudomonadati</taxon>
        <taxon>Pseudomonadota</taxon>
        <taxon>Betaproteobacteria</taxon>
        <taxon>Burkholderiales</taxon>
        <taxon>Burkholderiaceae</taxon>
        <taxon>Paraburkholderia</taxon>
    </lineage>
</organism>
<gene>
    <name evidence="1" type="ORF">PPGU16_49610</name>
</gene>
<sequence length="834" mass="91688">MIVTFPFEDDPYYSPPPSVSYAASNGAALTTPALVKKYLDQARGLSGGVFPVGINRFWHGGVHLKSTKPVRAVAAGVIVAYRLDSDYTHSSLDMKVKENAKPAPRRSAYRQISGSFVLIRHELEKNNGANPTNRYTGAHFYSLYANLMPLSSMKDKRLLPPFLATGESFLPVSALRGDLVTILALNNDPHRMSRIRVTDVNTGGTVEGWIEHLYLDLDPAVPLAVSAKVRLGYPIGALYGNHPTEKMWRTLDAVKTVSHPVRAGEVIGYAGMTDGQLGVIADSFHLEIFTADNALVKPMKALEPLNIVNPSLAHQDYADGGKSDGAGKVWLTRIAQLMKRPPFGVSALTSSDVIGVSAGSCFASAIPCRVDGKPGTSALELRCFKLFDLSGVAWYAYSSQALAAADGRSFANDAWISLTTDSDWMSSGWLAYDDRDLNTTDDAFVEDDDAVMQQILGAACKLPAALNLNDLHSAGVDAILRRTAVRFHTEWDKDHNATRYQKLKTGAHPPLPQLTDEQFNAFLDDVGRQQFWTEAQVKKDGVTSPSLTPRAQPMDAKNWHFHPLGFLAQMRECLTTDVHLSEEAFEQEILRSWNTGLKLIEKRLAQLEPWKEATATLPSPPAPTPVVAREYATTHDIHNIGHVTFWENFIYWFGVDPNAIAAPETLHGTLAAAPAGHHVYLYMKGMRNFFRHISLQRVIKGAVGFEAGAWVHPASYPVRPLQPAQAGFQMEYANIGCQYGLFFRPFSKNDPVDQNRMEVQLHEVAHLQNTAHAKDQIIALPAATSDPKDFNGRTAYGARAARVLAEFSPNWALANAESIAFFIESAKDEPELDA</sequence>
<reference evidence="1 2" key="1">
    <citation type="journal article" date="2020" name="Genes (Basel)">
        <title>Genomic Comparison of Insect Gut Symbionts from Divergent Burkholderia Subclades.</title>
        <authorList>
            <person name="Takeshita K."/>
            <person name="Kikuchi Y."/>
        </authorList>
    </citation>
    <scope>NUCLEOTIDE SEQUENCE [LARGE SCALE GENOMIC DNA]</scope>
    <source>
        <strain evidence="1 2">PGU16</strain>
    </source>
</reference>
<dbReference type="SUPFAM" id="SSF55486">
    <property type="entry name" value="Metalloproteases ('zincins'), catalytic domain"/>
    <property type="match status" value="1"/>
</dbReference>
<dbReference type="Gene3D" id="3.40.390.10">
    <property type="entry name" value="Collagenase (Catalytic Domain)"/>
    <property type="match status" value="1"/>
</dbReference>
<keyword evidence="2" id="KW-1185">Reference proteome</keyword>
<proteinExistence type="predicted"/>
<dbReference type="EMBL" id="AP023175">
    <property type="protein sequence ID" value="BCF91894.1"/>
    <property type="molecule type" value="Genomic_DNA"/>
</dbReference>
<evidence type="ECO:0000313" key="1">
    <source>
        <dbReference type="EMBL" id="BCF91894.1"/>
    </source>
</evidence>
<dbReference type="AlphaFoldDB" id="A0A7I8BT67"/>
<dbReference type="InterPro" id="IPR024079">
    <property type="entry name" value="MetalloPept_cat_dom_sf"/>
</dbReference>
<dbReference type="Proteomes" id="UP000510888">
    <property type="component" value="Chromosome 2"/>
</dbReference>
<dbReference type="Gene3D" id="2.70.70.10">
    <property type="entry name" value="Glucose Permease (Domain IIA)"/>
    <property type="match status" value="1"/>
</dbReference>
<dbReference type="KEGG" id="plad:PPGU16_49610"/>
<dbReference type="InterPro" id="IPR011055">
    <property type="entry name" value="Dup_hybrid_motif"/>
</dbReference>
<accession>A0A7I8BT67</accession>
<dbReference type="RefSeq" id="WP_180723103.1">
    <property type="nucleotide sequence ID" value="NZ_AP023175.1"/>
</dbReference>